<evidence type="ECO:0000313" key="5">
    <source>
        <dbReference type="Proteomes" id="UP000036403"/>
    </source>
</evidence>
<evidence type="ECO:0000313" key="4">
    <source>
        <dbReference type="EMBL" id="KMQ92132.1"/>
    </source>
</evidence>
<keyword evidence="1" id="KW-0862">Zinc</keyword>
<dbReference type="EMBL" id="LBMM01004728">
    <property type="protein sequence ID" value="KMQ92132.1"/>
    <property type="molecule type" value="Genomic_DNA"/>
</dbReference>
<organism evidence="4 5">
    <name type="scientific">Lasius niger</name>
    <name type="common">Black garden ant</name>
    <dbReference type="NCBI Taxonomy" id="67767"/>
    <lineage>
        <taxon>Eukaryota</taxon>
        <taxon>Metazoa</taxon>
        <taxon>Ecdysozoa</taxon>
        <taxon>Arthropoda</taxon>
        <taxon>Hexapoda</taxon>
        <taxon>Insecta</taxon>
        <taxon>Pterygota</taxon>
        <taxon>Neoptera</taxon>
        <taxon>Endopterygota</taxon>
        <taxon>Hymenoptera</taxon>
        <taxon>Apocrita</taxon>
        <taxon>Aculeata</taxon>
        <taxon>Formicoidea</taxon>
        <taxon>Formicidae</taxon>
        <taxon>Formicinae</taxon>
        <taxon>Lasius</taxon>
        <taxon>Lasius</taxon>
    </lineage>
</organism>
<dbReference type="PROSITE" id="PS50158">
    <property type="entry name" value="ZF_CCHC"/>
    <property type="match status" value="2"/>
</dbReference>
<reference evidence="4 5" key="1">
    <citation type="submission" date="2015-04" db="EMBL/GenBank/DDBJ databases">
        <title>Lasius niger genome sequencing.</title>
        <authorList>
            <person name="Konorov E.A."/>
            <person name="Nikitin M.A."/>
            <person name="Kirill M.V."/>
            <person name="Chang P."/>
        </authorList>
    </citation>
    <scope>NUCLEOTIDE SEQUENCE [LARGE SCALE GENOMIC DNA]</scope>
    <source>
        <tissue evidence="4">Whole</tissue>
    </source>
</reference>
<accession>A0A0J7KP69</accession>
<evidence type="ECO:0000256" key="1">
    <source>
        <dbReference type="PROSITE-ProRule" id="PRU00047"/>
    </source>
</evidence>
<feature type="domain" description="CCHC-type" evidence="3">
    <location>
        <begin position="135"/>
        <end position="150"/>
    </location>
</feature>
<evidence type="ECO:0000259" key="3">
    <source>
        <dbReference type="PROSITE" id="PS50158"/>
    </source>
</evidence>
<protein>
    <submittedName>
        <fullName evidence="4">Gag protein</fullName>
    </submittedName>
</protein>
<proteinExistence type="predicted"/>
<keyword evidence="5" id="KW-1185">Reference proteome</keyword>
<dbReference type="GO" id="GO:0003676">
    <property type="term" value="F:nucleic acid binding"/>
    <property type="evidence" value="ECO:0007669"/>
    <property type="project" value="InterPro"/>
</dbReference>
<feature type="domain" description="CCHC-type" evidence="3">
    <location>
        <begin position="110"/>
        <end position="125"/>
    </location>
</feature>
<sequence>MGDDSPPLNHPQPPVRETEAPSKAEGSAQGEGAIGPRVAIRTPAPTTEGEADLATEFTGASHEHWLKDLLKREPSPGERPTLRKHRPLSPSQRRPRPFPDGILDPPSQGCWICGGPDHFRRECPRKPFEHAVQYCYRCGYPGTTVRNCPNCREGWLAQGPYVRGRGHTGPDPPKRRGLPPPWNRRENRRE</sequence>
<dbReference type="SUPFAM" id="SSF57756">
    <property type="entry name" value="Retrovirus zinc finger-like domains"/>
    <property type="match status" value="1"/>
</dbReference>
<feature type="region of interest" description="Disordered" evidence="2">
    <location>
        <begin position="69"/>
        <end position="107"/>
    </location>
</feature>
<evidence type="ECO:0000256" key="2">
    <source>
        <dbReference type="SAM" id="MobiDB-lite"/>
    </source>
</evidence>
<dbReference type="Gene3D" id="4.10.60.10">
    <property type="entry name" value="Zinc finger, CCHC-type"/>
    <property type="match status" value="1"/>
</dbReference>
<dbReference type="AlphaFoldDB" id="A0A0J7KP69"/>
<dbReference type="GO" id="GO:0008270">
    <property type="term" value="F:zinc ion binding"/>
    <property type="evidence" value="ECO:0007669"/>
    <property type="project" value="UniProtKB-KW"/>
</dbReference>
<feature type="region of interest" description="Disordered" evidence="2">
    <location>
        <begin position="160"/>
        <end position="190"/>
    </location>
</feature>
<keyword evidence="1" id="KW-0479">Metal-binding</keyword>
<comment type="caution">
    <text evidence="4">The sequence shown here is derived from an EMBL/GenBank/DDBJ whole genome shotgun (WGS) entry which is preliminary data.</text>
</comment>
<dbReference type="InterPro" id="IPR001878">
    <property type="entry name" value="Znf_CCHC"/>
</dbReference>
<dbReference type="Proteomes" id="UP000036403">
    <property type="component" value="Unassembled WGS sequence"/>
</dbReference>
<name>A0A0J7KP69_LASNI</name>
<dbReference type="PaxDb" id="67767-A0A0J7KP69"/>
<feature type="region of interest" description="Disordered" evidence="2">
    <location>
        <begin position="1"/>
        <end position="50"/>
    </location>
</feature>
<gene>
    <name evidence="4" type="ORF">RF55_7922</name>
</gene>
<keyword evidence="1" id="KW-0863">Zinc-finger</keyword>
<dbReference type="SMART" id="SM00343">
    <property type="entry name" value="ZnF_C2HC"/>
    <property type="match status" value="2"/>
</dbReference>
<dbReference type="Pfam" id="PF00098">
    <property type="entry name" value="zf-CCHC"/>
    <property type="match status" value="1"/>
</dbReference>
<dbReference type="OrthoDB" id="7700936at2759"/>
<dbReference type="InterPro" id="IPR036875">
    <property type="entry name" value="Znf_CCHC_sf"/>
</dbReference>